<gene>
    <name evidence="1" type="ORF">V6N11_003282</name>
</gene>
<comment type="caution">
    <text evidence="1">The sequence shown here is derived from an EMBL/GenBank/DDBJ whole genome shotgun (WGS) entry which is preliminary data.</text>
</comment>
<accession>A0ABR2SCU1</accession>
<dbReference type="EMBL" id="JBBPBN010000015">
    <property type="protein sequence ID" value="KAK9023050.1"/>
    <property type="molecule type" value="Genomic_DNA"/>
</dbReference>
<evidence type="ECO:0000313" key="1">
    <source>
        <dbReference type="EMBL" id="KAK9023050.1"/>
    </source>
</evidence>
<proteinExistence type="predicted"/>
<keyword evidence="2" id="KW-1185">Reference proteome</keyword>
<dbReference type="Proteomes" id="UP001396334">
    <property type="component" value="Unassembled WGS sequence"/>
</dbReference>
<sequence length="84" mass="9630">MLLTLVKCFDLPVHRVLSALLSATSGLQSPLDKDEDEDRFALSSPEQSLGNRVDKFFTTMAYENMVNELHWKDWELGCQLRKVT</sequence>
<protein>
    <submittedName>
        <fullName evidence="1">Uncharacterized protein</fullName>
    </submittedName>
</protein>
<organism evidence="1 2">
    <name type="scientific">Hibiscus sabdariffa</name>
    <name type="common">roselle</name>
    <dbReference type="NCBI Taxonomy" id="183260"/>
    <lineage>
        <taxon>Eukaryota</taxon>
        <taxon>Viridiplantae</taxon>
        <taxon>Streptophyta</taxon>
        <taxon>Embryophyta</taxon>
        <taxon>Tracheophyta</taxon>
        <taxon>Spermatophyta</taxon>
        <taxon>Magnoliopsida</taxon>
        <taxon>eudicotyledons</taxon>
        <taxon>Gunneridae</taxon>
        <taxon>Pentapetalae</taxon>
        <taxon>rosids</taxon>
        <taxon>malvids</taxon>
        <taxon>Malvales</taxon>
        <taxon>Malvaceae</taxon>
        <taxon>Malvoideae</taxon>
        <taxon>Hibiscus</taxon>
    </lineage>
</organism>
<evidence type="ECO:0000313" key="2">
    <source>
        <dbReference type="Proteomes" id="UP001396334"/>
    </source>
</evidence>
<name>A0ABR2SCU1_9ROSI</name>
<reference evidence="1 2" key="1">
    <citation type="journal article" date="2024" name="G3 (Bethesda)">
        <title>Genome assembly of Hibiscus sabdariffa L. provides insights into metabolisms of medicinal natural products.</title>
        <authorList>
            <person name="Kim T."/>
        </authorList>
    </citation>
    <scope>NUCLEOTIDE SEQUENCE [LARGE SCALE GENOMIC DNA]</scope>
    <source>
        <strain evidence="1">TK-2024</strain>
        <tissue evidence="1">Old leaves</tissue>
    </source>
</reference>